<organism evidence="3">
    <name type="scientific">Harpegnathos saltator</name>
    <name type="common">Jerdon's jumping ant</name>
    <dbReference type="NCBI Taxonomy" id="610380"/>
    <lineage>
        <taxon>Eukaryota</taxon>
        <taxon>Metazoa</taxon>
        <taxon>Ecdysozoa</taxon>
        <taxon>Arthropoda</taxon>
        <taxon>Hexapoda</taxon>
        <taxon>Insecta</taxon>
        <taxon>Pterygota</taxon>
        <taxon>Neoptera</taxon>
        <taxon>Endopterygota</taxon>
        <taxon>Hymenoptera</taxon>
        <taxon>Apocrita</taxon>
        <taxon>Aculeata</taxon>
        <taxon>Formicoidea</taxon>
        <taxon>Formicidae</taxon>
        <taxon>Ponerinae</taxon>
        <taxon>Ponerini</taxon>
        <taxon>Harpegnathos</taxon>
    </lineage>
</organism>
<feature type="compositionally biased region" description="Polar residues" evidence="1">
    <location>
        <begin position="58"/>
        <end position="73"/>
    </location>
</feature>
<reference evidence="2 3" key="1">
    <citation type="journal article" date="2010" name="Science">
        <title>Genomic comparison of the ants Camponotus floridanus and Harpegnathos saltator.</title>
        <authorList>
            <person name="Bonasio R."/>
            <person name="Zhang G."/>
            <person name="Ye C."/>
            <person name="Mutti N.S."/>
            <person name="Fang X."/>
            <person name="Qin N."/>
            <person name="Donahue G."/>
            <person name="Yang P."/>
            <person name="Li Q."/>
            <person name="Li C."/>
            <person name="Zhang P."/>
            <person name="Huang Z."/>
            <person name="Berger S.L."/>
            <person name="Reinberg D."/>
            <person name="Wang J."/>
            <person name="Liebig J."/>
        </authorList>
    </citation>
    <scope>NUCLEOTIDE SEQUENCE [LARGE SCALE GENOMIC DNA]</scope>
    <source>
        <strain evidence="2 3">R22 G/1</strain>
    </source>
</reference>
<keyword evidence="3" id="KW-1185">Reference proteome</keyword>
<accession>E2C196</accession>
<feature type="compositionally biased region" description="Basic and acidic residues" evidence="1">
    <location>
        <begin position="14"/>
        <end position="28"/>
    </location>
</feature>
<evidence type="ECO:0000313" key="2">
    <source>
        <dbReference type="EMBL" id="EFN78283.1"/>
    </source>
</evidence>
<gene>
    <name evidence="2" type="ORF">EAI_06237</name>
</gene>
<name>E2C196_HARSA</name>
<feature type="region of interest" description="Disordered" evidence="1">
    <location>
        <begin position="1"/>
        <end position="73"/>
    </location>
</feature>
<dbReference type="InParanoid" id="E2C196"/>
<dbReference type="EMBL" id="GL451911">
    <property type="protein sequence ID" value="EFN78283.1"/>
    <property type="molecule type" value="Genomic_DNA"/>
</dbReference>
<evidence type="ECO:0000256" key="1">
    <source>
        <dbReference type="SAM" id="MobiDB-lite"/>
    </source>
</evidence>
<dbReference type="Proteomes" id="UP000008237">
    <property type="component" value="Unassembled WGS sequence"/>
</dbReference>
<evidence type="ECO:0000313" key="3">
    <source>
        <dbReference type="Proteomes" id="UP000008237"/>
    </source>
</evidence>
<dbReference type="AlphaFoldDB" id="E2C196"/>
<protein>
    <submittedName>
        <fullName evidence="2">Uncharacterized protein</fullName>
    </submittedName>
</protein>
<proteinExistence type="predicted"/>
<sequence>MSLAAAPLGGKLTTSRDSELKKDKEVRNQEGAAGTIRPRISRQTADTRAHCSKRKKVATSSYTLTNKEGNSIS</sequence>